<reference evidence="2 3" key="1">
    <citation type="submission" date="2017-11" db="EMBL/GenBank/DDBJ databases">
        <title>Draft genome sequence of environmental isolate Aeromonas cavernicola sp. nov. MDC 2508.</title>
        <authorList>
            <person name="Colston S.M."/>
            <person name="Navarro A."/>
            <person name="Martinez-Murcia A.J."/>
            <person name="Graf J."/>
        </authorList>
    </citation>
    <scope>NUCLEOTIDE SEQUENCE [LARGE SCALE GENOMIC DNA]</scope>
    <source>
        <strain evidence="2 3">MDC 2508</strain>
    </source>
</reference>
<dbReference type="OrthoDB" id="6309046at2"/>
<protein>
    <submittedName>
        <fullName evidence="2">Adhesin</fullName>
    </submittedName>
</protein>
<proteinExistence type="predicted"/>
<sequence length="618" mass="68051">MVTNKLTVAIVGLGSRGLSLLERLLTLAPLQNGRQLAIHIFEPNKPGCGVHDPQQHDYLLLNTVAEQLSMFPSHAANGSPFERLGPNLYEWCLERGIRIAVNGHQDQVAGRLVLPTDFLPRSLLGGYLHWFYQEITANLADNISLTLHQERAVALDYAADAAVLYGESGSAIRVDKLFLMQGHTGQMEQPLSAHHIVNIYPIPASLAPIAPQDEVGLEGFGLASMDVLAALSTGRGGVFVRQAGQPVVYLASGQEPNITLFSRTGLPFRVRPDTGSQRVRHRPLFLTEQAIASLRARRSMGQLNLEQDLLPLLLDEMKAAYYLTLVSAQHAPSAAVWRNTLTAAVSTGTLAESWNLLERLMGKVDLAALLLRAVPAAHRGEGYSDWVKAFINEDLAMGQHGLEHSADKAALEVWRDMRDSLRSVIDFAGLDDASHRAFFQEWAPLINRMVAGPQKERYQDLIALIEAGIVTLAAPGTRFQWSADSGKFHADQESAMSLQWLISARQSKSLLKGSSDRLLRCLSDKGYLSEHVGLRQGELRIDQHYHPIDAQGVSLKRIWLLGPLLEGATYYNHYVPSAGGYSRALSEAQQLASDCLDLPHWLAAVQHHPHSHHCEFPS</sequence>
<dbReference type="PANTHER" id="PTHR40254">
    <property type="entry name" value="BLR0577 PROTEIN"/>
    <property type="match status" value="1"/>
</dbReference>
<organism evidence="2 3">
    <name type="scientific">Aeromonas cavernicola</name>
    <dbReference type="NCBI Taxonomy" id="1006623"/>
    <lineage>
        <taxon>Bacteria</taxon>
        <taxon>Pseudomonadati</taxon>
        <taxon>Pseudomonadota</taxon>
        <taxon>Gammaproteobacteria</taxon>
        <taxon>Aeromonadales</taxon>
        <taxon>Aeromonadaceae</taxon>
        <taxon>Aeromonas</taxon>
    </lineage>
</organism>
<accession>A0A2H9U6F7</accession>
<gene>
    <name evidence="2" type="ORF">CUC53_06545</name>
</gene>
<evidence type="ECO:0000313" key="2">
    <source>
        <dbReference type="EMBL" id="PJG59582.1"/>
    </source>
</evidence>
<dbReference type="PANTHER" id="PTHR40254:SF1">
    <property type="entry name" value="BLR0577 PROTEIN"/>
    <property type="match status" value="1"/>
</dbReference>
<keyword evidence="3" id="KW-1185">Reference proteome</keyword>
<evidence type="ECO:0000259" key="1">
    <source>
        <dbReference type="Pfam" id="PF13454"/>
    </source>
</evidence>
<name>A0A2H9U6F7_9GAMM</name>
<dbReference type="InterPro" id="IPR052189">
    <property type="entry name" value="L-asp_N-monooxygenase_NS-form"/>
</dbReference>
<dbReference type="EMBL" id="PGGC01000059">
    <property type="protein sequence ID" value="PJG59582.1"/>
    <property type="molecule type" value="Genomic_DNA"/>
</dbReference>
<dbReference type="RefSeq" id="WP_100293407.1">
    <property type="nucleotide sequence ID" value="NZ_PGGC01000059.1"/>
</dbReference>
<dbReference type="AlphaFoldDB" id="A0A2H9U6F7"/>
<dbReference type="Proteomes" id="UP000235861">
    <property type="component" value="Unassembled WGS sequence"/>
</dbReference>
<dbReference type="Pfam" id="PF13454">
    <property type="entry name" value="NAD_binding_9"/>
    <property type="match status" value="1"/>
</dbReference>
<comment type="caution">
    <text evidence="2">The sequence shown here is derived from an EMBL/GenBank/DDBJ whole genome shotgun (WGS) entry which is preliminary data.</text>
</comment>
<feature type="domain" description="FAD-dependent urate hydroxylase HpyO/Asp monooxygenase CreE-like FAD/NAD(P)-binding" evidence="1">
    <location>
        <begin position="9"/>
        <end position="183"/>
    </location>
</feature>
<dbReference type="InterPro" id="IPR038732">
    <property type="entry name" value="HpyO/CreE_NAD-binding"/>
</dbReference>
<evidence type="ECO:0000313" key="3">
    <source>
        <dbReference type="Proteomes" id="UP000235861"/>
    </source>
</evidence>